<keyword evidence="6 13" id="KW-1133">Transmembrane helix</keyword>
<evidence type="ECO:0000256" key="4">
    <source>
        <dbReference type="ARBA" id="ARBA00022692"/>
    </source>
</evidence>
<dbReference type="Proteomes" id="UP001501671">
    <property type="component" value="Unassembled WGS sequence"/>
</dbReference>
<accession>A0ABP8HCV2</accession>
<feature type="coiled-coil region" evidence="14">
    <location>
        <begin position="45"/>
        <end position="120"/>
    </location>
</feature>
<evidence type="ECO:0000256" key="13">
    <source>
        <dbReference type="HAMAP-Rule" id="MF_01398"/>
    </source>
</evidence>
<evidence type="ECO:0000256" key="10">
    <source>
        <dbReference type="ARBA" id="ARBA00025198"/>
    </source>
</evidence>
<evidence type="ECO:0000256" key="7">
    <source>
        <dbReference type="ARBA" id="ARBA00023065"/>
    </source>
</evidence>
<name>A0ABP8HCV2_9BURK</name>
<comment type="subcellular location">
    <subcellularLocation>
        <location evidence="13">Cell membrane</location>
        <topology evidence="13">Single-pass membrane protein</topology>
    </subcellularLocation>
    <subcellularLocation>
        <location evidence="12">Endomembrane system</location>
        <topology evidence="12">Single-pass membrane protein</topology>
    </subcellularLocation>
</comment>
<keyword evidence="4 13" id="KW-0812">Transmembrane</keyword>
<evidence type="ECO:0000313" key="15">
    <source>
        <dbReference type="EMBL" id="GAA4337401.1"/>
    </source>
</evidence>
<keyword evidence="14" id="KW-0175">Coiled coil</keyword>
<keyword evidence="9 13" id="KW-0066">ATP synthesis</keyword>
<evidence type="ECO:0000256" key="14">
    <source>
        <dbReference type="SAM" id="Coils"/>
    </source>
</evidence>
<evidence type="ECO:0000256" key="1">
    <source>
        <dbReference type="ARBA" id="ARBA00005513"/>
    </source>
</evidence>
<comment type="function">
    <text evidence="11">Component of the F(0) channel, it forms part of the peripheral stalk, linking F(1) to F(0). The b'-subunit is a diverged and duplicated form of b found in plants and photosynthetic bacteria.</text>
</comment>
<dbReference type="Pfam" id="PF00430">
    <property type="entry name" value="ATP-synt_B"/>
    <property type="match status" value="1"/>
</dbReference>
<keyword evidence="5 13" id="KW-0375">Hydrogen ion transport</keyword>
<keyword evidence="16" id="KW-1185">Reference proteome</keyword>
<evidence type="ECO:0000256" key="12">
    <source>
        <dbReference type="ARBA" id="ARBA00037847"/>
    </source>
</evidence>
<comment type="function">
    <text evidence="10 13">F(1)F(0) ATP synthase produces ATP from ADP in the presence of a proton or sodium gradient. F-type ATPases consist of two structural domains, F(1) containing the extramembraneous catalytic core and F(0) containing the membrane proton channel, linked together by a central stalk and a peripheral stalk. During catalysis, ATP synthesis in the catalytic domain of F(1) is coupled via a rotary mechanism of the central stalk subunits to proton translocation.</text>
</comment>
<keyword evidence="2 13" id="KW-0813">Transport</keyword>
<dbReference type="EMBL" id="BAABFO010000017">
    <property type="protein sequence ID" value="GAA4337401.1"/>
    <property type="molecule type" value="Genomic_DNA"/>
</dbReference>
<protein>
    <recommendedName>
        <fullName evidence="13">ATP synthase subunit b</fullName>
    </recommendedName>
    <alternativeName>
        <fullName evidence="13">ATP synthase F(0) sector subunit b</fullName>
    </alternativeName>
    <alternativeName>
        <fullName evidence="13">ATPase subunit I</fullName>
    </alternativeName>
    <alternativeName>
        <fullName evidence="13">F-type ATPase subunit b</fullName>
        <shortName evidence="13">F-ATPase subunit b</shortName>
    </alternativeName>
</protein>
<reference evidence="16" key="1">
    <citation type="journal article" date="2019" name="Int. J. Syst. Evol. Microbiol.">
        <title>The Global Catalogue of Microorganisms (GCM) 10K type strain sequencing project: providing services to taxonomists for standard genome sequencing and annotation.</title>
        <authorList>
            <consortium name="The Broad Institute Genomics Platform"/>
            <consortium name="The Broad Institute Genome Sequencing Center for Infectious Disease"/>
            <person name="Wu L."/>
            <person name="Ma J."/>
        </authorList>
    </citation>
    <scope>NUCLEOTIDE SEQUENCE [LARGE SCALE GENOMIC DNA]</scope>
    <source>
        <strain evidence="16">JCM 17666</strain>
    </source>
</reference>
<organism evidence="15 16">
    <name type="scientific">Pigmentiphaga soli</name>
    <dbReference type="NCBI Taxonomy" id="1007095"/>
    <lineage>
        <taxon>Bacteria</taxon>
        <taxon>Pseudomonadati</taxon>
        <taxon>Pseudomonadota</taxon>
        <taxon>Betaproteobacteria</taxon>
        <taxon>Burkholderiales</taxon>
        <taxon>Alcaligenaceae</taxon>
        <taxon>Pigmentiphaga</taxon>
    </lineage>
</organism>
<keyword evidence="3 13" id="KW-0138">CF(0)</keyword>
<dbReference type="InterPro" id="IPR002146">
    <property type="entry name" value="ATP_synth_b/b'su_bac/chlpt"/>
</dbReference>
<evidence type="ECO:0000256" key="8">
    <source>
        <dbReference type="ARBA" id="ARBA00023136"/>
    </source>
</evidence>
<dbReference type="HAMAP" id="MF_01398">
    <property type="entry name" value="ATP_synth_b_bprime"/>
    <property type="match status" value="1"/>
</dbReference>
<comment type="subunit">
    <text evidence="13">F-type ATPases have 2 components, F(1) - the catalytic core - and F(0) - the membrane proton channel. F(1) has five subunits: alpha(3), beta(3), gamma(1), delta(1), epsilon(1). F(0) has three main subunits: a(1), b(2) and c(10-14). The alpha and beta chains form an alternating ring which encloses part of the gamma chain. F(1) is attached to F(0) by a central stalk formed by the gamma and epsilon chains, while a peripheral stalk is formed by the delta and b chains.</text>
</comment>
<evidence type="ECO:0000256" key="2">
    <source>
        <dbReference type="ARBA" id="ARBA00022448"/>
    </source>
</evidence>
<dbReference type="RefSeq" id="WP_345250979.1">
    <property type="nucleotide sequence ID" value="NZ_BAABFO010000017.1"/>
</dbReference>
<keyword evidence="13" id="KW-1003">Cell membrane</keyword>
<dbReference type="PANTHER" id="PTHR33445">
    <property type="entry name" value="ATP SYNTHASE SUBUNIT B', CHLOROPLASTIC"/>
    <property type="match status" value="1"/>
</dbReference>
<keyword evidence="8 13" id="KW-0472">Membrane</keyword>
<dbReference type="PANTHER" id="PTHR33445:SF2">
    <property type="entry name" value="ATP SYNTHASE SUBUNIT B', CHLOROPLASTIC"/>
    <property type="match status" value="1"/>
</dbReference>
<evidence type="ECO:0000256" key="9">
    <source>
        <dbReference type="ARBA" id="ARBA00023310"/>
    </source>
</evidence>
<evidence type="ECO:0000256" key="3">
    <source>
        <dbReference type="ARBA" id="ARBA00022547"/>
    </source>
</evidence>
<comment type="similarity">
    <text evidence="1 13">Belongs to the ATPase B chain family.</text>
</comment>
<keyword evidence="7 13" id="KW-0406">Ion transport</keyword>
<evidence type="ECO:0000256" key="6">
    <source>
        <dbReference type="ARBA" id="ARBA00022989"/>
    </source>
</evidence>
<gene>
    <name evidence="13" type="primary">atpF</name>
    <name evidence="15" type="ORF">GCM10023144_33100</name>
</gene>
<proteinExistence type="inferred from homology"/>
<sequence length="262" mass="27812">MEFDPWTLGLQTVNVLVLLWLLQRFLFKPVSRILAQRQALAAERLTQADAARAAAEEKARSLEAERAGMAAEREKLLADARTAAQAERDALLARGAEEAARRAQEAQAAAARELAEAEAALTARGAHLAVDIARRLLRRLPGGALADAFLDDVCQAVAALPEARRRELREDAAEGGVRVALAAMPEPDWMQRCGERLAAALGGPVQVEPVEDPALVAGIELRFRHVVVRNTWAADLDRILGALDDGASPSTAAASVAAAGGA</sequence>
<evidence type="ECO:0000313" key="16">
    <source>
        <dbReference type="Proteomes" id="UP001501671"/>
    </source>
</evidence>
<evidence type="ECO:0000256" key="5">
    <source>
        <dbReference type="ARBA" id="ARBA00022781"/>
    </source>
</evidence>
<dbReference type="InterPro" id="IPR050059">
    <property type="entry name" value="ATP_synthase_B_chain"/>
</dbReference>
<evidence type="ECO:0000256" key="11">
    <source>
        <dbReference type="ARBA" id="ARBA00025614"/>
    </source>
</evidence>
<comment type="caution">
    <text evidence="15">The sequence shown here is derived from an EMBL/GenBank/DDBJ whole genome shotgun (WGS) entry which is preliminary data.</text>
</comment>